<dbReference type="AlphaFoldDB" id="A0AA35SPG0"/>
<keyword evidence="2" id="KW-1185">Reference proteome</keyword>
<dbReference type="Proteomes" id="UP001174909">
    <property type="component" value="Unassembled WGS sequence"/>
</dbReference>
<dbReference type="Pfam" id="PF14595">
    <property type="entry name" value="Thioredoxin_9"/>
    <property type="match status" value="1"/>
</dbReference>
<evidence type="ECO:0008006" key="3">
    <source>
        <dbReference type="Google" id="ProtNLM"/>
    </source>
</evidence>
<sequence>MASNTSAVTPQRFSEGFAYSDYMAQINVNKERMDGFYENFKVTSENEASLKELASNPNGPTKMLVLCEDWCGDVVRGLPVLARMAEAAGWGMRVFPRDQHHDIMNEFLKNGEWMSIPTAVFYTSDHRYILHWIERPEVAEREIMDIEEAIRAENPDINDQDYGRERRARTAARAEAWQQATVEEIIDRLQANLST</sequence>
<protein>
    <recommendedName>
        <fullName evidence="3">Thioredoxin family protein</fullName>
    </recommendedName>
</protein>
<organism evidence="1 2">
    <name type="scientific">Geodia barretti</name>
    <name type="common">Barrett's horny sponge</name>
    <dbReference type="NCBI Taxonomy" id="519541"/>
    <lineage>
        <taxon>Eukaryota</taxon>
        <taxon>Metazoa</taxon>
        <taxon>Porifera</taxon>
        <taxon>Demospongiae</taxon>
        <taxon>Heteroscleromorpha</taxon>
        <taxon>Tetractinellida</taxon>
        <taxon>Astrophorina</taxon>
        <taxon>Geodiidae</taxon>
        <taxon>Geodia</taxon>
    </lineage>
</organism>
<accession>A0AA35SPG0</accession>
<name>A0AA35SPG0_GEOBA</name>
<dbReference type="EMBL" id="CASHTH010002678">
    <property type="protein sequence ID" value="CAI8033583.1"/>
    <property type="molecule type" value="Genomic_DNA"/>
</dbReference>
<comment type="caution">
    <text evidence="1">The sequence shown here is derived from an EMBL/GenBank/DDBJ whole genome shotgun (WGS) entry which is preliminary data.</text>
</comment>
<evidence type="ECO:0000313" key="1">
    <source>
        <dbReference type="EMBL" id="CAI8033583.1"/>
    </source>
</evidence>
<proteinExistence type="predicted"/>
<gene>
    <name evidence="1" type="ORF">GBAR_LOCUS18945</name>
</gene>
<reference evidence="1" key="1">
    <citation type="submission" date="2023-03" db="EMBL/GenBank/DDBJ databases">
        <authorList>
            <person name="Steffen K."/>
            <person name="Cardenas P."/>
        </authorList>
    </citation>
    <scope>NUCLEOTIDE SEQUENCE</scope>
</reference>
<evidence type="ECO:0000313" key="2">
    <source>
        <dbReference type="Proteomes" id="UP001174909"/>
    </source>
</evidence>
<dbReference type="InterPro" id="IPR036249">
    <property type="entry name" value="Thioredoxin-like_sf"/>
</dbReference>
<dbReference type="SUPFAM" id="SSF52833">
    <property type="entry name" value="Thioredoxin-like"/>
    <property type="match status" value="1"/>
</dbReference>
<dbReference type="Gene3D" id="3.40.30.10">
    <property type="entry name" value="Glutaredoxin"/>
    <property type="match status" value="1"/>
</dbReference>